<keyword evidence="3" id="KW-1185">Reference proteome</keyword>
<dbReference type="OrthoDB" id="3358948at2"/>
<dbReference type="AlphaFoldDB" id="A0A2M9BFY6"/>
<dbReference type="Proteomes" id="UP000230842">
    <property type="component" value="Unassembled WGS sequence"/>
</dbReference>
<protein>
    <submittedName>
        <fullName evidence="2">Polysaccharide pyruvyl transferase WcaK-like protein</fullName>
    </submittedName>
</protein>
<feature type="domain" description="Polysaccharide pyruvyl transferase" evidence="1">
    <location>
        <begin position="17"/>
        <end position="326"/>
    </location>
</feature>
<reference evidence="2 3" key="1">
    <citation type="submission" date="2017-11" db="EMBL/GenBank/DDBJ databases">
        <title>Genomic Encyclopedia of Archaeal and Bacterial Type Strains, Phase II (KMG-II): From Individual Species to Whole Genera.</title>
        <authorList>
            <person name="Goeker M."/>
        </authorList>
    </citation>
    <scope>NUCLEOTIDE SEQUENCE [LARGE SCALE GENOMIC DNA]</scope>
    <source>
        <strain evidence="2 3">DSM 27763</strain>
    </source>
</reference>
<accession>A0A2M9BFY6</accession>
<dbReference type="Pfam" id="PF04230">
    <property type="entry name" value="PS_pyruv_trans"/>
    <property type="match status" value="1"/>
</dbReference>
<dbReference type="EMBL" id="PGEZ01000001">
    <property type="protein sequence ID" value="PJJ56860.1"/>
    <property type="molecule type" value="Genomic_DNA"/>
</dbReference>
<name>A0A2M9BFY6_9ACTN</name>
<dbReference type="InterPro" id="IPR007345">
    <property type="entry name" value="Polysacch_pyruvyl_Trfase"/>
</dbReference>
<dbReference type="PANTHER" id="PTHR36836">
    <property type="entry name" value="COLANIC ACID BIOSYNTHESIS PROTEIN WCAK"/>
    <property type="match status" value="1"/>
</dbReference>
<dbReference type="PANTHER" id="PTHR36836:SF1">
    <property type="entry name" value="COLANIC ACID BIOSYNTHESIS PROTEIN WCAK"/>
    <property type="match status" value="1"/>
</dbReference>
<evidence type="ECO:0000313" key="3">
    <source>
        <dbReference type="Proteomes" id="UP000230842"/>
    </source>
</evidence>
<evidence type="ECO:0000313" key="2">
    <source>
        <dbReference type="EMBL" id="PJJ56860.1"/>
    </source>
</evidence>
<comment type="caution">
    <text evidence="2">The sequence shown here is derived from an EMBL/GenBank/DDBJ whole genome shotgun (WGS) entry which is preliminary data.</text>
</comment>
<gene>
    <name evidence="2" type="ORF">CLV56_1074</name>
</gene>
<sequence>MTRRMRIGVLGYFGIGNIGNEGTLEAFLDYLRAQHPDAEILCLAAEPDQVTRDHGVEAVRLMSYRPGPGSGAVLTVRKALSRLVDAPRIFRLVGRTDAVAVPGTGVLETSLLTQPWSLPYWLFLTAVACRLRRRPFALVSVGAEPTGDPTTRFFHRWTVRLADYVSYRDEASRATVAAMGAAREDARLYPDLAFGLPTPAVERERPDLVVLGVMRYEVADHGRSRGPEAVRAYVVDTTRLIADLVAAGRTVRMVVGDVADLTLAEEIEQRVVREHPEVHGRVTTSVAATLTELMGEMAGAGVVVASRFHNVICALKLAVPTVSLGYAGKNARVLEEFGLGELSQRMDSLDVDLVVAQVARAGAIADEVRPAMHATAQRFGAELADQEKRLSSEVFGAAAR</sequence>
<evidence type="ECO:0000259" key="1">
    <source>
        <dbReference type="Pfam" id="PF04230"/>
    </source>
</evidence>
<keyword evidence="2" id="KW-0808">Transferase</keyword>
<dbReference type="GO" id="GO:0016740">
    <property type="term" value="F:transferase activity"/>
    <property type="evidence" value="ECO:0007669"/>
    <property type="project" value="UniProtKB-KW"/>
</dbReference>
<dbReference type="RefSeq" id="WP_100414500.1">
    <property type="nucleotide sequence ID" value="NZ_PGEZ01000001.1"/>
</dbReference>
<proteinExistence type="predicted"/>
<organism evidence="2 3">
    <name type="scientific">Mumia flava</name>
    <dbReference type="NCBI Taxonomy" id="1348852"/>
    <lineage>
        <taxon>Bacteria</taxon>
        <taxon>Bacillati</taxon>
        <taxon>Actinomycetota</taxon>
        <taxon>Actinomycetes</taxon>
        <taxon>Propionibacteriales</taxon>
        <taxon>Nocardioidaceae</taxon>
        <taxon>Mumia</taxon>
    </lineage>
</organism>